<dbReference type="HOGENOM" id="CLU_3384983_0_0_1"/>
<proteinExistence type="predicted"/>
<evidence type="ECO:0000313" key="1">
    <source>
        <dbReference type="EMBL" id="KGO74593.1"/>
    </source>
</evidence>
<accession>A0A0A2L5Y4</accession>
<comment type="caution">
    <text evidence="1">The sequence shown here is derived from an EMBL/GenBank/DDBJ whole genome shotgun (WGS) entry which is preliminary data.</text>
</comment>
<sequence length="33" mass="3662">MASESRSGSLEWNVDEECGGSDKDWIVQDVFNA</sequence>
<evidence type="ECO:0000313" key="2">
    <source>
        <dbReference type="Proteomes" id="UP000030104"/>
    </source>
</evidence>
<dbReference type="Proteomes" id="UP000030104">
    <property type="component" value="Unassembled WGS sequence"/>
</dbReference>
<reference evidence="1 2" key="1">
    <citation type="journal article" date="2015" name="Mol. Plant Microbe Interact.">
        <title>Genome, transcriptome, and functional analyses of Penicillium expansum provide new insights into secondary metabolism and pathogenicity.</title>
        <authorList>
            <person name="Ballester A.R."/>
            <person name="Marcet-Houben M."/>
            <person name="Levin E."/>
            <person name="Sela N."/>
            <person name="Selma-Lazaro C."/>
            <person name="Carmona L."/>
            <person name="Wisniewski M."/>
            <person name="Droby S."/>
            <person name="Gonzalez-Candelas L."/>
            <person name="Gabaldon T."/>
        </authorList>
    </citation>
    <scope>NUCLEOTIDE SEQUENCE [LARGE SCALE GENOMIC DNA]</scope>
    <source>
        <strain evidence="1 2">PHI-1</strain>
    </source>
</reference>
<gene>
    <name evidence="1" type="ORF">PITC_002380</name>
</gene>
<protein>
    <submittedName>
        <fullName evidence="1">Uncharacterized protein</fullName>
    </submittedName>
</protein>
<keyword evidence="2" id="KW-1185">Reference proteome</keyword>
<organism evidence="1 2">
    <name type="scientific">Penicillium italicum</name>
    <name type="common">Blue mold</name>
    <dbReference type="NCBI Taxonomy" id="40296"/>
    <lineage>
        <taxon>Eukaryota</taxon>
        <taxon>Fungi</taxon>
        <taxon>Dikarya</taxon>
        <taxon>Ascomycota</taxon>
        <taxon>Pezizomycotina</taxon>
        <taxon>Eurotiomycetes</taxon>
        <taxon>Eurotiomycetidae</taxon>
        <taxon>Eurotiales</taxon>
        <taxon>Aspergillaceae</taxon>
        <taxon>Penicillium</taxon>
    </lineage>
</organism>
<dbReference type="EMBL" id="JQGA01000595">
    <property type="protein sequence ID" value="KGO74593.1"/>
    <property type="molecule type" value="Genomic_DNA"/>
</dbReference>
<name>A0A0A2L5Y4_PENIT</name>
<dbReference type="AlphaFoldDB" id="A0A0A2L5Y4"/>